<feature type="coiled-coil region" evidence="1">
    <location>
        <begin position="410"/>
        <end position="465"/>
    </location>
</feature>
<keyword evidence="1" id="KW-0175">Coiled coil</keyword>
<evidence type="ECO:0000313" key="2">
    <source>
        <dbReference type="EMBL" id="EAS02222.2"/>
    </source>
</evidence>
<keyword evidence="3" id="KW-1185">Reference proteome</keyword>
<evidence type="ECO:0000313" key="3">
    <source>
        <dbReference type="Proteomes" id="UP000009168"/>
    </source>
</evidence>
<feature type="coiled-coil region" evidence="1">
    <location>
        <begin position="232"/>
        <end position="266"/>
    </location>
</feature>
<dbReference type="EMBL" id="GG662546">
    <property type="protein sequence ID" value="EAS02222.2"/>
    <property type="molecule type" value="Genomic_DNA"/>
</dbReference>
<dbReference type="KEGG" id="tet:TTHERM_00991610"/>
<proteinExistence type="predicted"/>
<gene>
    <name evidence="2" type="ORF">TTHERM_00991610</name>
</gene>
<dbReference type="InParanoid" id="Q240I6"/>
<feature type="coiled-coil region" evidence="1">
    <location>
        <begin position="15"/>
        <end position="82"/>
    </location>
</feature>
<protein>
    <submittedName>
        <fullName evidence="2">Uncharacterized protein</fullName>
    </submittedName>
</protein>
<organism evidence="2 3">
    <name type="scientific">Tetrahymena thermophila (strain SB210)</name>
    <dbReference type="NCBI Taxonomy" id="312017"/>
    <lineage>
        <taxon>Eukaryota</taxon>
        <taxon>Sar</taxon>
        <taxon>Alveolata</taxon>
        <taxon>Ciliophora</taxon>
        <taxon>Intramacronucleata</taxon>
        <taxon>Oligohymenophorea</taxon>
        <taxon>Hymenostomatida</taxon>
        <taxon>Tetrahymenina</taxon>
        <taxon>Tetrahymenidae</taxon>
        <taxon>Tetrahymena</taxon>
    </lineage>
</organism>
<accession>Q240I6</accession>
<name>Q240I6_TETTS</name>
<dbReference type="RefSeq" id="XP_001022467.2">
    <property type="nucleotide sequence ID" value="XM_001022467.2"/>
</dbReference>
<dbReference type="AlphaFoldDB" id="Q240I6"/>
<sequence>MSCLNQLEVEKCKKCNVLHQANEELQNNLDSAREQIQVLKEEYESQISKCNQEFKAKILEFNSELIKQKENFNSQMFQLKEKYEKTIINREGTQYTINLQNQQLQRRQEYIEKLRVILQKKENQLLSQKDQYLINLSNLKNSSDQLNIDKIDKEFKQELLNLKNEYKESLTRHETDKQIEMNIIKDELKDAIIERDYYIKKFRDRLNEKEEYNKSVYESQCNQISSMISILNQQHQVQIKFYLAHINELENQVIQAKKNISKSALQDLVLQNGSSIFWQEGLELYKQHKIQEIQKILLDMKEKQLRHSQYLTKRFYSIVKTALVIDKYEKKFEFMKQLIEKQPNQSIKEEFNHLQQDQSIYLKNNSLQVKSFLRKQANDNSLKQLYQSLNNLDIIQQKNEQIVSEKIIQIFKLEQINQEYVQQIQKLKTKIQNQDNERVELLNEIEQKQKRIIELQNIIQNENKQFTLMLQLKKVELQELIKMNNQQVALKDRDIVKLCNDLEQLQAMLKERPSRNEDLKEIITLKSQLEIQTQRFNQLKLYIQSKVGDENFKFSMNGEKMIVDDTKSKVFKKLNSNQSTLENSYNSTNSRQKENSFKNIQAQKEDNSPKRNNQIYLFHNQDNSDLSSILQHQKLYTRSTTPQNVKIQSSSRVETEPSVQYNNTFNTIQQDSNLLPKKQLKLQNQKVYQTIQDSMIQTDYQRPKSQLNVNQQDQIGINYMQGFKKEIQKTHYEQVQINSDIFMNKKFTQIKRSQTPQIVRNRVQNRQNENESIKNQFLNSDNSNDQQYNNQDVTLQHINQYLNNYTPFVFKVKKHYSRSQTPQNIIRKE</sequence>
<evidence type="ECO:0000256" key="1">
    <source>
        <dbReference type="SAM" id="Coils"/>
    </source>
</evidence>
<dbReference type="Proteomes" id="UP000009168">
    <property type="component" value="Unassembled WGS sequence"/>
</dbReference>
<reference evidence="3" key="1">
    <citation type="journal article" date="2006" name="PLoS Biol.">
        <title>Macronuclear genome sequence of the ciliate Tetrahymena thermophila, a model eukaryote.</title>
        <authorList>
            <person name="Eisen J.A."/>
            <person name="Coyne R.S."/>
            <person name="Wu M."/>
            <person name="Wu D."/>
            <person name="Thiagarajan M."/>
            <person name="Wortman J.R."/>
            <person name="Badger J.H."/>
            <person name="Ren Q."/>
            <person name="Amedeo P."/>
            <person name="Jones K.M."/>
            <person name="Tallon L.J."/>
            <person name="Delcher A.L."/>
            <person name="Salzberg S.L."/>
            <person name="Silva J.C."/>
            <person name="Haas B.J."/>
            <person name="Majoros W.H."/>
            <person name="Farzad M."/>
            <person name="Carlton J.M."/>
            <person name="Smith R.K. Jr."/>
            <person name="Garg J."/>
            <person name="Pearlman R.E."/>
            <person name="Karrer K.M."/>
            <person name="Sun L."/>
            <person name="Manning G."/>
            <person name="Elde N.C."/>
            <person name="Turkewitz A.P."/>
            <person name="Asai D.J."/>
            <person name="Wilkes D.E."/>
            <person name="Wang Y."/>
            <person name="Cai H."/>
            <person name="Collins K."/>
            <person name="Stewart B.A."/>
            <person name="Lee S.R."/>
            <person name="Wilamowska K."/>
            <person name="Weinberg Z."/>
            <person name="Ruzzo W.L."/>
            <person name="Wloga D."/>
            <person name="Gaertig J."/>
            <person name="Frankel J."/>
            <person name="Tsao C.-C."/>
            <person name="Gorovsky M.A."/>
            <person name="Keeling P.J."/>
            <person name="Waller R.F."/>
            <person name="Patron N.J."/>
            <person name="Cherry J.M."/>
            <person name="Stover N.A."/>
            <person name="Krieger C.J."/>
            <person name="del Toro C."/>
            <person name="Ryder H.F."/>
            <person name="Williamson S.C."/>
            <person name="Barbeau R.A."/>
            <person name="Hamilton E.P."/>
            <person name="Orias E."/>
        </authorList>
    </citation>
    <scope>NUCLEOTIDE SEQUENCE [LARGE SCALE GENOMIC DNA]</scope>
    <source>
        <strain evidence="3">SB210</strain>
    </source>
</reference>
<dbReference type="HOGENOM" id="CLU_342125_0_0_1"/>
<dbReference type="GeneID" id="7828058"/>